<accession>E3Q8L8</accession>
<gene>
    <name evidence="1" type="ORF">GLRG_02060</name>
</gene>
<evidence type="ECO:0000313" key="1">
    <source>
        <dbReference type="EMBL" id="EFQ26889.1"/>
    </source>
</evidence>
<dbReference type="GeneID" id="24407425"/>
<dbReference type="RefSeq" id="XP_008090909.1">
    <property type="nucleotide sequence ID" value="XM_008092718.1"/>
</dbReference>
<name>E3Q8L8_COLGM</name>
<dbReference type="Proteomes" id="UP000008782">
    <property type="component" value="Unassembled WGS sequence"/>
</dbReference>
<sequence>MYLLAHTLREQDSPQHFATPNMPFDMPQLDRLGDLAMLETTDSNTTKHIAFIPLFPKISGVCIHRRRAVIKPSQRGLPNPMESKLDSVHELLLVDKLGLFACRFFISYEADSAAIKMETDAVQTMASAAQGTFQDAAFRYP</sequence>
<proteinExistence type="predicted"/>
<reference evidence="2" key="1">
    <citation type="journal article" date="2012" name="Nat. Genet.">
        <title>Lifestyle transitions in plant pathogenic Colletotrichum fungi deciphered by genome and transcriptome analyses.</title>
        <authorList>
            <person name="O'Connell R.J."/>
            <person name="Thon M.R."/>
            <person name="Hacquard S."/>
            <person name="Amyotte S.G."/>
            <person name="Kleemann J."/>
            <person name="Torres M.F."/>
            <person name="Damm U."/>
            <person name="Buiate E.A."/>
            <person name="Epstein L."/>
            <person name="Alkan N."/>
            <person name="Altmueller J."/>
            <person name="Alvarado-Balderrama L."/>
            <person name="Bauser C.A."/>
            <person name="Becker C."/>
            <person name="Birren B.W."/>
            <person name="Chen Z."/>
            <person name="Choi J."/>
            <person name="Crouch J.A."/>
            <person name="Duvick J.P."/>
            <person name="Farman M.A."/>
            <person name="Gan P."/>
            <person name="Heiman D."/>
            <person name="Henrissat B."/>
            <person name="Howard R.J."/>
            <person name="Kabbage M."/>
            <person name="Koch C."/>
            <person name="Kracher B."/>
            <person name="Kubo Y."/>
            <person name="Law A.D."/>
            <person name="Lebrun M.-H."/>
            <person name="Lee Y.-H."/>
            <person name="Miyara I."/>
            <person name="Moore N."/>
            <person name="Neumann U."/>
            <person name="Nordstroem K."/>
            <person name="Panaccione D.G."/>
            <person name="Panstruga R."/>
            <person name="Place M."/>
            <person name="Proctor R.H."/>
            <person name="Prusky D."/>
            <person name="Rech G."/>
            <person name="Reinhardt R."/>
            <person name="Rollins J.A."/>
            <person name="Rounsley S."/>
            <person name="Schardl C.L."/>
            <person name="Schwartz D.C."/>
            <person name="Shenoy N."/>
            <person name="Shirasu K."/>
            <person name="Sikhakolli U.R."/>
            <person name="Stueber K."/>
            <person name="Sukno S.A."/>
            <person name="Sweigard J.A."/>
            <person name="Takano Y."/>
            <person name="Takahara H."/>
            <person name="Trail F."/>
            <person name="van der Does H.C."/>
            <person name="Voll L.M."/>
            <person name="Will I."/>
            <person name="Young S."/>
            <person name="Zeng Q."/>
            <person name="Zhang J."/>
            <person name="Zhou S."/>
            <person name="Dickman M.B."/>
            <person name="Schulze-Lefert P."/>
            <person name="Ver Loren van Themaat E."/>
            <person name="Ma L.-J."/>
            <person name="Vaillancourt L.J."/>
        </authorList>
    </citation>
    <scope>NUCLEOTIDE SEQUENCE [LARGE SCALE GENOMIC DNA]</scope>
    <source>
        <strain evidence="2">M1.001 / M2 / FGSC 10212</strain>
    </source>
</reference>
<keyword evidence="2" id="KW-1185">Reference proteome</keyword>
<dbReference type="AlphaFoldDB" id="E3Q8L8"/>
<dbReference type="HOGENOM" id="CLU_1825141_0_0_1"/>
<organism evidence="2">
    <name type="scientific">Colletotrichum graminicola (strain M1.001 / M2 / FGSC 10212)</name>
    <name type="common">Maize anthracnose fungus</name>
    <name type="synonym">Glomerella graminicola</name>
    <dbReference type="NCBI Taxonomy" id="645133"/>
    <lineage>
        <taxon>Eukaryota</taxon>
        <taxon>Fungi</taxon>
        <taxon>Dikarya</taxon>
        <taxon>Ascomycota</taxon>
        <taxon>Pezizomycotina</taxon>
        <taxon>Sordariomycetes</taxon>
        <taxon>Hypocreomycetidae</taxon>
        <taxon>Glomerellales</taxon>
        <taxon>Glomerellaceae</taxon>
        <taxon>Colletotrichum</taxon>
        <taxon>Colletotrichum graminicola species complex</taxon>
    </lineage>
</organism>
<protein>
    <submittedName>
        <fullName evidence="1">Uncharacterized protein</fullName>
    </submittedName>
</protein>
<dbReference type="VEuPathDB" id="FungiDB:GLRG_02060"/>
<evidence type="ECO:0000313" key="2">
    <source>
        <dbReference type="Proteomes" id="UP000008782"/>
    </source>
</evidence>
<dbReference type="EMBL" id="GG697336">
    <property type="protein sequence ID" value="EFQ26889.1"/>
    <property type="molecule type" value="Genomic_DNA"/>
</dbReference>